<evidence type="ECO:0000256" key="3">
    <source>
        <dbReference type="ARBA" id="ARBA00023155"/>
    </source>
</evidence>
<dbReference type="KEGG" id="aten:116298246"/>
<evidence type="ECO:0000256" key="4">
    <source>
        <dbReference type="ARBA" id="ARBA00023242"/>
    </source>
</evidence>
<dbReference type="PRINTS" id="PR00031">
    <property type="entry name" value="HTHREPRESSR"/>
</dbReference>
<gene>
    <name evidence="11" type="primary">LOC116298246</name>
</gene>
<feature type="domain" description="Homeobox" evidence="8">
    <location>
        <begin position="119"/>
        <end position="179"/>
    </location>
</feature>
<dbReference type="GO" id="GO:0005634">
    <property type="term" value="C:nucleus"/>
    <property type="evidence" value="ECO:0007669"/>
    <property type="project" value="UniProtKB-SubCell"/>
</dbReference>
<proteinExistence type="predicted"/>
<evidence type="ECO:0000256" key="1">
    <source>
        <dbReference type="ARBA" id="ARBA00004123"/>
    </source>
</evidence>
<dbReference type="InterPro" id="IPR001356">
    <property type="entry name" value="HD"/>
</dbReference>
<name>A0A6P8I1T4_ACTTE</name>
<evidence type="ECO:0000256" key="5">
    <source>
        <dbReference type="PROSITE-ProRule" id="PRU00108"/>
    </source>
</evidence>
<evidence type="ECO:0000313" key="11">
    <source>
        <dbReference type="RefSeq" id="XP_031562494.1"/>
    </source>
</evidence>
<keyword evidence="3 5" id="KW-0371">Homeobox</keyword>
<feature type="region of interest" description="Disordered" evidence="7">
    <location>
        <begin position="1"/>
        <end position="123"/>
    </location>
</feature>
<dbReference type="GO" id="GO:0000977">
    <property type="term" value="F:RNA polymerase II transcription regulatory region sequence-specific DNA binding"/>
    <property type="evidence" value="ECO:0007669"/>
    <property type="project" value="TreeGrafter"/>
</dbReference>
<dbReference type="Pfam" id="PF00046">
    <property type="entry name" value="Homeodomain"/>
    <property type="match status" value="1"/>
</dbReference>
<dbReference type="InterPro" id="IPR009057">
    <property type="entry name" value="Homeodomain-like_sf"/>
</dbReference>
<dbReference type="InterPro" id="IPR003654">
    <property type="entry name" value="OAR_dom"/>
</dbReference>
<accession>A0A6P8I1T4</accession>
<feature type="compositionally biased region" description="Acidic residues" evidence="7">
    <location>
        <begin position="100"/>
        <end position="111"/>
    </location>
</feature>
<dbReference type="InterPro" id="IPR050649">
    <property type="entry name" value="Paired_Homeobox_TFs"/>
</dbReference>
<feature type="domain" description="OAR" evidence="9">
    <location>
        <begin position="315"/>
        <end position="328"/>
    </location>
</feature>
<dbReference type="AlphaFoldDB" id="A0A6P8I1T4"/>
<dbReference type="Pfam" id="PF03826">
    <property type="entry name" value="OAR"/>
    <property type="match status" value="1"/>
</dbReference>
<keyword evidence="2 5" id="KW-0238">DNA-binding</keyword>
<dbReference type="PANTHER" id="PTHR24329">
    <property type="entry name" value="HOMEOBOX PROTEIN ARISTALESS"/>
    <property type="match status" value="1"/>
</dbReference>
<dbReference type="InterPro" id="IPR017970">
    <property type="entry name" value="Homeobox_CS"/>
</dbReference>
<evidence type="ECO:0000259" key="9">
    <source>
        <dbReference type="PROSITE" id="PS50803"/>
    </source>
</evidence>
<keyword evidence="10" id="KW-1185">Reference proteome</keyword>
<dbReference type="SUPFAM" id="SSF46689">
    <property type="entry name" value="Homeodomain-like"/>
    <property type="match status" value="1"/>
</dbReference>
<evidence type="ECO:0000256" key="7">
    <source>
        <dbReference type="SAM" id="MobiDB-lite"/>
    </source>
</evidence>
<feature type="DNA-binding region" description="Homeobox" evidence="5">
    <location>
        <begin position="121"/>
        <end position="180"/>
    </location>
</feature>
<dbReference type="RefSeq" id="XP_031562494.1">
    <property type="nucleotide sequence ID" value="XM_031706634.1"/>
</dbReference>
<evidence type="ECO:0000256" key="2">
    <source>
        <dbReference type="ARBA" id="ARBA00023125"/>
    </source>
</evidence>
<dbReference type="GeneID" id="116298246"/>
<dbReference type="InterPro" id="IPR000047">
    <property type="entry name" value="HTH_motif"/>
</dbReference>
<feature type="compositionally biased region" description="Basic and acidic residues" evidence="7">
    <location>
        <begin position="49"/>
        <end position="68"/>
    </location>
</feature>
<sequence>MISTIRVMEAEEEVQNTTSNNNKPTSLSHSIRDILGLATSRQESVNDQVDERNNTDKSEEQNRKDDNNKSCNPVTESKDSAVGSPMSERSRPASAGSQEDNLENIELDSAEEANNSTKKKKTRYRTTFSQFQIEELERAFDKAPYPDVFAREELASKLGLTEARIQVWFQNRRAKWRKREKLCGFGPGMVGPGLPYPWIHDVGPSPSHPFYHPSNPVSTPPRELCTSYFAASHYAQPPYSYYKPNTPSLARAIPSCSGHFRECGCSIGGSLYPGGSQVGSCMVLPGYCPEPDIETRVDTIELKRGDLHKEGSRVSSIASLRLRAKEHEMNLVHYLNTN</sequence>
<dbReference type="CDD" id="cd00086">
    <property type="entry name" value="homeodomain"/>
    <property type="match status" value="1"/>
</dbReference>
<evidence type="ECO:0000259" key="8">
    <source>
        <dbReference type="PROSITE" id="PS50071"/>
    </source>
</evidence>
<dbReference type="PANTHER" id="PTHR24329:SF337">
    <property type="entry name" value="ARISTALESS RELATED HOMEOBOX"/>
    <property type="match status" value="1"/>
</dbReference>
<dbReference type="GO" id="GO:0000981">
    <property type="term" value="F:DNA-binding transcription factor activity, RNA polymerase II-specific"/>
    <property type="evidence" value="ECO:0007669"/>
    <property type="project" value="InterPro"/>
</dbReference>
<feature type="compositionally biased region" description="Polar residues" evidence="7">
    <location>
        <begin position="15"/>
        <end position="29"/>
    </location>
</feature>
<dbReference type="Proteomes" id="UP000515163">
    <property type="component" value="Unplaced"/>
</dbReference>
<organism evidence="10 11">
    <name type="scientific">Actinia tenebrosa</name>
    <name type="common">Australian red waratah sea anemone</name>
    <dbReference type="NCBI Taxonomy" id="6105"/>
    <lineage>
        <taxon>Eukaryota</taxon>
        <taxon>Metazoa</taxon>
        <taxon>Cnidaria</taxon>
        <taxon>Anthozoa</taxon>
        <taxon>Hexacorallia</taxon>
        <taxon>Actiniaria</taxon>
        <taxon>Actiniidae</taxon>
        <taxon>Actinia</taxon>
    </lineage>
</organism>
<dbReference type="PROSITE" id="PS00027">
    <property type="entry name" value="HOMEOBOX_1"/>
    <property type="match status" value="1"/>
</dbReference>
<comment type="subcellular location">
    <subcellularLocation>
        <location evidence="1 5 6">Nucleus</location>
    </subcellularLocation>
</comment>
<dbReference type="Gene3D" id="1.10.10.60">
    <property type="entry name" value="Homeodomain-like"/>
    <property type="match status" value="1"/>
</dbReference>
<dbReference type="SMART" id="SM00389">
    <property type="entry name" value="HOX"/>
    <property type="match status" value="1"/>
</dbReference>
<dbReference type="PROSITE" id="PS50803">
    <property type="entry name" value="OAR"/>
    <property type="match status" value="1"/>
</dbReference>
<keyword evidence="4 5" id="KW-0539">Nucleus</keyword>
<dbReference type="PROSITE" id="PS50071">
    <property type="entry name" value="HOMEOBOX_2"/>
    <property type="match status" value="1"/>
</dbReference>
<dbReference type="InParanoid" id="A0A6P8I1T4"/>
<evidence type="ECO:0000313" key="10">
    <source>
        <dbReference type="Proteomes" id="UP000515163"/>
    </source>
</evidence>
<dbReference type="FunFam" id="1.10.10.60:FF:000679">
    <property type="entry name" value="Homeobox protein aristaless"/>
    <property type="match status" value="1"/>
</dbReference>
<evidence type="ECO:0000256" key="6">
    <source>
        <dbReference type="RuleBase" id="RU000682"/>
    </source>
</evidence>
<dbReference type="OrthoDB" id="6159439at2759"/>
<protein>
    <submittedName>
        <fullName evidence="11">Retinal homeobox protein Rx1-like isoform X1</fullName>
    </submittedName>
</protein>
<reference evidence="11" key="1">
    <citation type="submission" date="2025-08" db="UniProtKB">
        <authorList>
            <consortium name="RefSeq"/>
        </authorList>
    </citation>
    <scope>IDENTIFICATION</scope>
    <source>
        <tissue evidence="11">Tentacle</tissue>
    </source>
</reference>